<evidence type="ECO:0000313" key="1">
    <source>
        <dbReference type="EMBL" id="GBC98739.1"/>
    </source>
</evidence>
<dbReference type="AlphaFoldDB" id="A0A2H5XC24"/>
<dbReference type="EMBL" id="BEHT01000015">
    <property type="protein sequence ID" value="GBC98739.1"/>
    <property type="molecule type" value="Genomic_DNA"/>
</dbReference>
<dbReference type="Proteomes" id="UP000236173">
    <property type="component" value="Unassembled WGS sequence"/>
</dbReference>
<gene>
    <name evidence="1" type="ORF">HRbin17_01253</name>
</gene>
<protein>
    <submittedName>
        <fullName evidence="1">Uncharacterized protein</fullName>
    </submittedName>
</protein>
<evidence type="ECO:0000313" key="2">
    <source>
        <dbReference type="Proteomes" id="UP000236173"/>
    </source>
</evidence>
<organism evidence="1 2">
    <name type="scientific">Candidatus Fervidibacter japonicus</name>
    <dbReference type="NCBI Taxonomy" id="2035412"/>
    <lineage>
        <taxon>Bacteria</taxon>
        <taxon>Candidatus Fervidibacterota</taxon>
        <taxon>Candidatus Fervidibacter</taxon>
    </lineage>
</organism>
<reference evidence="2" key="1">
    <citation type="submission" date="2017-09" db="EMBL/GenBank/DDBJ databases">
        <title>Metaegenomics of thermophilic ammonia-oxidizing enrichment culture.</title>
        <authorList>
            <person name="Kato S."/>
            <person name="Suzuki K."/>
        </authorList>
    </citation>
    <scope>NUCLEOTIDE SEQUENCE [LARGE SCALE GENOMIC DNA]</scope>
</reference>
<name>A0A2H5XC24_9BACT</name>
<comment type="caution">
    <text evidence="1">The sequence shown here is derived from an EMBL/GenBank/DDBJ whole genome shotgun (WGS) entry which is preliminary data.</text>
</comment>
<accession>A0A2H5XC24</accession>
<sequence length="79" mass="8194">MTGSGTGLLAVSKVTEGELKASANIAKLLTSRFGIQILPPISVLPKQPVVGQEEVIREGGAMRRYGLSSGHGSSPHTHS</sequence>
<proteinExistence type="predicted"/>